<accession>A0ABY7YSS3</accession>
<dbReference type="SUPFAM" id="SSF46955">
    <property type="entry name" value="Putative DNA-binding domain"/>
    <property type="match status" value="1"/>
</dbReference>
<keyword evidence="9" id="KW-1185">Reference proteome</keyword>
<dbReference type="CDD" id="cd01108">
    <property type="entry name" value="HTH_CueR"/>
    <property type="match status" value="1"/>
</dbReference>
<dbReference type="EMBL" id="CP118246">
    <property type="protein sequence ID" value="WDR04309.1"/>
    <property type="molecule type" value="Genomic_DNA"/>
</dbReference>
<dbReference type="InterPro" id="IPR000551">
    <property type="entry name" value="MerR-type_HTH_dom"/>
</dbReference>
<dbReference type="SMART" id="SM00422">
    <property type="entry name" value="HTH_MERR"/>
    <property type="match status" value="1"/>
</dbReference>
<evidence type="ECO:0000313" key="8">
    <source>
        <dbReference type="EMBL" id="WDR04309.1"/>
    </source>
</evidence>
<dbReference type="Pfam" id="PF09278">
    <property type="entry name" value="MerR-DNA-bind"/>
    <property type="match status" value="1"/>
</dbReference>
<sequence>MNIGTAAKASGVSAKMIRYYESIGLISSAMRTEAGYRVYDDKAVHGLRFIGRARDLGFSVDQMRDLLALWQDRSRASADVKAIALEQVRLLEQKVAALQDMSATLKHLAHNCHGNERPECPILDDFAAPHPKQTTPARPKRFGSVATDTRHAGAVRHPTP</sequence>
<dbReference type="InterPro" id="IPR011789">
    <property type="entry name" value="CueR"/>
</dbReference>
<dbReference type="RefSeq" id="WP_282220691.1">
    <property type="nucleotide sequence ID" value="NZ_CP118246.1"/>
</dbReference>
<reference evidence="8 9" key="1">
    <citation type="submission" date="2023-02" db="EMBL/GenBank/DDBJ databases">
        <title>Devosia algicola sp. nov., isolated from the phycosphere of marine algae.</title>
        <authorList>
            <person name="Kim J.M."/>
            <person name="Lee J.K."/>
            <person name="Choi B.J."/>
            <person name="Bayburt H."/>
            <person name="Jeon C.O."/>
        </authorList>
    </citation>
    <scope>NUCLEOTIDE SEQUENCE [LARGE SCALE GENOMIC DNA]</scope>
    <source>
        <strain evidence="8 9">G20-9</strain>
    </source>
</reference>
<gene>
    <name evidence="8" type="primary">cueR</name>
    <name evidence="8" type="ORF">PSQ19_12080</name>
</gene>
<keyword evidence="2" id="KW-0963">Cytoplasm</keyword>
<evidence type="ECO:0000313" key="9">
    <source>
        <dbReference type="Proteomes" id="UP001220530"/>
    </source>
</evidence>
<evidence type="ECO:0000259" key="7">
    <source>
        <dbReference type="PROSITE" id="PS50937"/>
    </source>
</evidence>
<evidence type="ECO:0000256" key="1">
    <source>
        <dbReference type="ARBA" id="ARBA00004496"/>
    </source>
</evidence>
<keyword evidence="4" id="KW-0238">DNA-binding</keyword>
<keyword evidence="5" id="KW-0804">Transcription</keyword>
<dbReference type="Pfam" id="PF00376">
    <property type="entry name" value="MerR"/>
    <property type="match status" value="1"/>
</dbReference>
<dbReference type="PANTHER" id="PTHR30204">
    <property type="entry name" value="REDOX-CYCLING DRUG-SENSING TRANSCRIPTIONAL ACTIVATOR SOXR"/>
    <property type="match status" value="1"/>
</dbReference>
<dbReference type="InterPro" id="IPR047057">
    <property type="entry name" value="MerR_fam"/>
</dbReference>
<dbReference type="InterPro" id="IPR015358">
    <property type="entry name" value="Tscrpt_reg_MerR_DNA-bd"/>
</dbReference>
<dbReference type="PRINTS" id="PR00040">
    <property type="entry name" value="HTHMERR"/>
</dbReference>
<name>A0ABY7YSS3_9HYPH</name>
<evidence type="ECO:0000256" key="6">
    <source>
        <dbReference type="SAM" id="MobiDB-lite"/>
    </source>
</evidence>
<protein>
    <submittedName>
        <fullName evidence="8">Cu(I)-responsive transcriptional regulator</fullName>
    </submittedName>
</protein>
<feature type="region of interest" description="Disordered" evidence="6">
    <location>
        <begin position="125"/>
        <end position="160"/>
    </location>
</feature>
<organism evidence="8 9">
    <name type="scientific">Devosia algicola</name>
    <dbReference type="NCBI Taxonomy" id="3026418"/>
    <lineage>
        <taxon>Bacteria</taxon>
        <taxon>Pseudomonadati</taxon>
        <taxon>Pseudomonadota</taxon>
        <taxon>Alphaproteobacteria</taxon>
        <taxon>Hyphomicrobiales</taxon>
        <taxon>Devosiaceae</taxon>
        <taxon>Devosia</taxon>
    </lineage>
</organism>
<keyword evidence="3" id="KW-0805">Transcription regulation</keyword>
<dbReference type="PANTHER" id="PTHR30204:SF94">
    <property type="entry name" value="HEAVY METAL-DEPENDENT TRANSCRIPTIONAL REGULATOR HI_0293-RELATED"/>
    <property type="match status" value="1"/>
</dbReference>
<feature type="domain" description="HTH merR-type" evidence="7">
    <location>
        <begin position="1"/>
        <end position="69"/>
    </location>
</feature>
<evidence type="ECO:0000256" key="3">
    <source>
        <dbReference type="ARBA" id="ARBA00023015"/>
    </source>
</evidence>
<proteinExistence type="predicted"/>
<dbReference type="Proteomes" id="UP001220530">
    <property type="component" value="Chromosome"/>
</dbReference>
<dbReference type="PROSITE" id="PS00552">
    <property type="entry name" value="HTH_MERR_1"/>
    <property type="match status" value="1"/>
</dbReference>
<evidence type="ECO:0000256" key="4">
    <source>
        <dbReference type="ARBA" id="ARBA00023125"/>
    </source>
</evidence>
<dbReference type="PROSITE" id="PS50937">
    <property type="entry name" value="HTH_MERR_2"/>
    <property type="match status" value="1"/>
</dbReference>
<evidence type="ECO:0000256" key="2">
    <source>
        <dbReference type="ARBA" id="ARBA00022490"/>
    </source>
</evidence>
<dbReference type="NCBIfam" id="TIGR02044">
    <property type="entry name" value="CueR"/>
    <property type="match status" value="1"/>
</dbReference>
<dbReference type="Gene3D" id="1.10.1660.10">
    <property type="match status" value="1"/>
</dbReference>
<comment type="subcellular location">
    <subcellularLocation>
        <location evidence="1">Cytoplasm</location>
    </subcellularLocation>
</comment>
<evidence type="ECO:0000256" key="5">
    <source>
        <dbReference type="ARBA" id="ARBA00023163"/>
    </source>
</evidence>
<dbReference type="InterPro" id="IPR009061">
    <property type="entry name" value="DNA-bd_dom_put_sf"/>
</dbReference>